<dbReference type="InterPro" id="IPR036942">
    <property type="entry name" value="Beta-barrel_TonB_sf"/>
</dbReference>
<keyword evidence="4" id="KW-0410">Iron transport</keyword>
<evidence type="ECO:0000256" key="13">
    <source>
        <dbReference type="RuleBase" id="RU003357"/>
    </source>
</evidence>
<evidence type="ECO:0000256" key="2">
    <source>
        <dbReference type="ARBA" id="ARBA00022448"/>
    </source>
</evidence>
<evidence type="ECO:0000259" key="16">
    <source>
        <dbReference type="Pfam" id="PF07715"/>
    </source>
</evidence>
<evidence type="ECO:0000256" key="4">
    <source>
        <dbReference type="ARBA" id="ARBA00022496"/>
    </source>
</evidence>
<dbReference type="InterPro" id="IPR012910">
    <property type="entry name" value="Plug_dom"/>
</dbReference>
<feature type="domain" description="TonB-dependent receptor plug" evidence="16">
    <location>
        <begin position="52"/>
        <end position="157"/>
    </location>
</feature>
<dbReference type="Proteomes" id="UP000616201">
    <property type="component" value="Unassembled WGS sequence"/>
</dbReference>
<proteinExistence type="inferred from homology"/>
<keyword evidence="10 12" id="KW-0472">Membrane</keyword>
<keyword evidence="2 12" id="KW-0813">Transport</keyword>
<keyword evidence="3 12" id="KW-1134">Transmembrane beta strand</keyword>
<evidence type="ECO:0000313" key="18">
    <source>
        <dbReference type="Proteomes" id="UP000616201"/>
    </source>
</evidence>
<name>A0A928UXP5_9SPHI</name>
<keyword evidence="7" id="KW-0408">Iron</keyword>
<comment type="similarity">
    <text evidence="12 13">Belongs to the TonB-dependent receptor family.</text>
</comment>
<dbReference type="AlphaFoldDB" id="A0A928UXP5"/>
<dbReference type="PANTHER" id="PTHR32552:SF68">
    <property type="entry name" value="FERRICHROME OUTER MEMBRANE TRANSPORTER_PHAGE RECEPTOR"/>
    <property type="match status" value="1"/>
</dbReference>
<feature type="chain" id="PRO_5037579001" evidence="14">
    <location>
        <begin position="25"/>
        <end position="695"/>
    </location>
</feature>
<evidence type="ECO:0000256" key="12">
    <source>
        <dbReference type="PROSITE-ProRule" id="PRU01360"/>
    </source>
</evidence>
<keyword evidence="11 12" id="KW-0998">Cell outer membrane</keyword>
<dbReference type="Gene3D" id="2.170.130.10">
    <property type="entry name" value="TonB-dependent receptor, plug domain"/>
    <property type="match status" value="1"/>
</dbReference>
<dbReference type="Pfam" id="PF00593">
    <property type="entry name" value="TonB_dep_Rec_b-barrel"/>
    <property type="match status" value="1"/>
</dbReference>
<evidence type="ECO:0000256" key="1">
    <source>
        <dbReference type="ARBA" id="ARBA00004571"/>
    </source>
</evidence>
<keyword evidence="18" id="KW-1185">Reference proteome</keyword>
<reference evidence="17" key="1">
    <citation type="submission" date="2018-02" db="EMBL/GenBank/DDBJ databases">
        <authorList>
            <person name="Vasarhelyi B.M."/>
            <person name="Deshmukh S."/>
            <person name="Balint B."/>
            <person name="Kukolya J."/>
        </authorList>
    </citation>
    <scope>NUCLEOTIDE SEQUENCE</scope>
    <source>
        <strain evidence="17">KB22</strain>
    </source>
</reference>
<dbReference type="SUPFAM" id="SSF56935">
    <property type="entry name" value="Porins"/>
    <property type="match status" value="1"/>
</dbReference>
<evidence type="ECO:0000256" key="10">
    <source>
        <dbReference type="ARBA" id="ARBA00023136"/>
    </source>
</evidence>
<dbReference type="Pfam" id="PF07715">
    <property type="entry name" value="Plug"/>
    <property type="match status" value="1"/>
</dbReference>
<evidence type="ECO:0000313" key="17">
    <source>
        <dbReference type="EMBL" id="MBE8714923.1"/>
    </source>
</evidence>
<dbReference type="EMBL" id="PRDK01000009">
    <property type="protein sequence ID" value="MBE8714923.1"/>
    <property type="molecule type" value="Genomic_DNA"/>
</dbReference>
<comment type="caution">
    <text evidence="17">The sequence shown here is derived from an EMBL/GenBank/DDBJ whole genome shotgun (WGS) entry which is preliminary data.</text>
</comment>
<dbReference type="GO" id="GO:0015344">
    <property type="term" value="F:siderophore uptake transmembrane transporter activity"/>
    <property type="evidence" value="ECO:0007669"/>
    <property type="project" value="TreeGrafter"/>
</dbReference>
<gene>
    <name evidence="17" type="ORF">C4F49_14665</name>
</gene>
<keyword evidence="5 12" id="KW-0812">Transmembrane</keyword>
<evidence type="ECO:0000256" key="7">
    <source>
        <dbReference type="ARBA" id="ARBA00023004"/>
    </source>
</evidence>
<dbReference type="InterPro" id="IPR000531">
    <property type="entry name" value="Beta-barrel_TonB"/>
</dbReference>
<dbReference type="PANTHER" id="PTHR32552">
    <property type="entry name" value="FERRICHROME IRON RECEPTOR-RELATED"/>
    <property type="match status" value="1"/>
</dbReference>
<dbReference type="GO" id="GO:0009279">
    <property type="term" value="C:cell outer membrane"/>
    <property type="evidence" value="ECO:0007669"/>
    <property type="project" value="UniProtKB-SubCell"/>
</dbReference>
<dbReference type="Gene3D" id="2.40.170.20">
    <property type="entry name" value="TonB-dependent receptor, beta-barrel domain"/>
    <property type="match status" value="1"/>
</dbReference>
<organism evidence="17 18">
    <name type="scientific">Sphingobacterium hungaricum</name>
    <dbReference type="NCBI Taxonomy" id="2082723"/>
    <lineage>
        <taxon>Bacteria</taxon>
        <taxon>Pseudomonadati</taxon>
        <taxon>Bacteroidota</taxon>
        <taxon>Sphingobacteriia</taxon>
        <taxon>Sphingobacteriales</taxon>
        <taxon>Sphingobacteriaceae</taxon>
        <taxon>Sphingobacterium</taxon>
    </lineage>
</organism>
<evidence type="ECO:0000256" key="6">
    <source>
        <dbReference type="ARBA" id="ARBA00022729"/>
    </source>
</evidence>
<feature type="domain" description="TonB-dependent receptor-like beta-barrel" evidence="15">
    <location>
        <begin position="232"/>
        <end position="660"/>
    </location>
</feature>
<evidence type="ECO:0000259" key="15">
    <source>
        <dbReference type="Pfam" id="PF00593"/>
    </source>
</evidence>
<sequence>MHFRHIKIIFLLPLLSLINNLAFSQDEKKDSVINSIYPVDIKAYFTSQPILTSTSSAKVITQQQIQSQYSATLLSAMNSTPGIRMEERSPGSYRIAMRGSLIRSPFGVRNIKIYLDEIPLTDAGGNTYFNSLDPVGIGQIQIIKGPDGSLYGPNTGGVISISSNGFGVAKNETSINLNAGSYGTFHQQFSTNYQVSENYKFSFDQAFLRSDGYREQTALNKKYFQTAHQWDYSPRGNLKGLVLYSDLMYQTPGGLTLAQYQENPRMARPAAGPNPGAVEQQATIYNKTFLAGLTNTYQINNSFSHSITLFGTKTDFENPFISNYEFRDEKNIGFRTYFTYSHSASDNIQVEMQLGAEGQKGWYAIRNFDNNGGTPGDAQAEDDLTNGQHFYFYRTQVKLKDKLTLEGSIGLNFNSIAYTKLFPTVNNPSGNLDFDSQWMPRLAASYALTRQMALRASYSKGFSTPTISEVRSSDNNLNTNLNPESGSNYELGYRFETKNRRLIADISAYTYQLNDGIVRQLNDVGAEYFVNAGVIDQKGVELMIFGQLISNSSGFFKNLSLSSNITHQDYKFKAYQVDEKDFTGNAVTSVPKWMLTHTLSAAFPKGFGLNLQHNFTSRIPLDDANTVFADDYHLMQAKAFWNTKLNSKYVLQIYAGIDNLFNETYSLGNDINAFGGRYYNASMPRNYYLGIRITR</sequence>
<dbReference type="InterPro" id="IPR037066">
    <property type="entry name" value="Plug_dom_sf"/>
</dbReference>
<evidence type="ECO:0000256" key="9">
    <source>
        <dbReference type="ARBA" id="ARBA00023077"/>
    </source>
</evidence>
<keyword evidence="8" id="KW-0406">Ion transport</keyword>
<evidence type="ECO:0000256" key="5">
    <source>
        <dbReference type="ARBA" id="ARBA00022692"/>
    </source>
</evidence>
<accession>A0A928UXP5</accession>
<evidence type="ECO:0000256" key="11">
    <source>
        <dbReference type="ARBA" id="ARBA00023237"/>
    </source>
</evidence>
<keyword evidence="6 14" id="KW-0732">Signal</keyword>
<evidence type="ECO:0000256" key="8">
    <source>
        <dbReference type="ARBA" id="ARBA00023065"/>
    </source>
</evidence>
<keyword evidence="9 13" id="KW-0798">TonB box</keyword>
<dbReference type="PROSITE" id="PS52016">
    <property type="entry name" value="TONB_DEPENDENT_REC_3"/>
    <property type="match status" value="1"/>
</dbReference>
<comment type="subcellular location">
    <subcellularLocation>
        <location evidence="1 12">Cell outer membrane</location>
        <topology evidence="1 12">Multi-pass membrane protein</topology>
    </subcellularLocation>
</comment>
<evidence type="ECO:0000256" key="3">
    <source>
        <dbReference type="ARBA" id="ARBA00022452"/>
    </source>
</evidence>
<keyword evidence="17" id="KW-0675">Receptor</keyword>
<dbReference type="InterPro" id="IPR039426">
    <property type="entry name" value="TonB-dep_rcpt-like"/>
</dbReference>
<evidence type="ECO:0000256" key="14">
    <source>
        <dbReference type="SAM" id="SignalP"/>
    </source>
</evidence>
<protein>
    <submittedName>
        <fullName evidence="17">TonB-dependent receptor</fullName>
    </submittedName>
</protein>
<feature type="signal peptide" evidence="14">
    <location>
        <begin position="1"/>
        <end position="24"/>
    </location>
</feature>